<dbReference type="AlphaFoldDB" id="A0A450SGM9"/>
<protein>
    <recommendedName>
        <fullName evidence="2">Phage integrase central domain-containing protein</fullName>
    </recommendedName>
</protein>
<sequence>MLSGTEAGIKIHCQLRDLHSLLGILKGTRERRDEARKLCWTKGVDSSKNRKTQKLAEIERVTNSSEVVAREWFAKHSHGWIPEHGHRTIRLLERDIFPWMGARLIKPVNDTYLCNPRVGVHSRFLAEAKNPPMSR</sequence>
<reference evidence="3" key="1">
    <citation type="submission" date="2019-02" db="EMBL/GenBank/DDBJ databases">
        <authorList>
            <person name="Gruber-Vodicka R. H."/>
            <person name="Seah K. B. B."/>
        </authorList>
    </citation>
    <scope>NUCLEOTIDE SEQUENCE</scope>
    <source>
        <strain evidence="3">BECK_BZ15</strain>
    </source>
</reference>
<dbReference type="EMBL" id="CAADEW010000035">
    <property type="protein sequence ID" value="VFJ52226.1"/>
    <property type="molecule type" value="Genomic_DNA"/>
</dbReference>
<dbReference type="InterPro" id="IPR010998">
    <property type="entry name" value="Integrase_recombinase_N"/>
</dbReference>
<accession>A0A450SGM9</accession>
<feature type="domain" description="Phage integrase central" evidence="2">
    <location>
        <begin position="66"/>
        <end position="109"/>
    </location>
</feature>
<dbReference type="Pfam" id="PF22022">
    <property type="entry name" value="Phage_int_M"/>
    <property type="match status" value="1"/>
</dbReference>
<dbReference type="InterPro" id="IPR053876">
    <property type="entry name" value="Phage_int_M"/>
</dbReference>
<proteinExistence type="predicted"/>
<dbReference type="GO" id="GO:0003677">
    <property type="term" value="F:DNA binding"/>
    <property type="evidence" value="ECO:0007669"/>
    <property type="project" value="UniProtKB-KW"/>
</dbReference>
<evidence type="ECO:0000256" key="1">
    <source>
        <dbReference type="ARBA" id="ARBA00023125"/>
    </source>
</evidence>
<evidence type="ECO:0000259" key="2">
    <source>
        <dbReference type="Pfam" id="PF22022"/>
    </source>
</evidence>
<keyword evidence="1" id="KW-0238">DNA-binding</keyword>
<evidence type="ECO:0000313" key="3">
    <source>
        <dbReference type="EMBL" id="VFJ52226.1"/>
    </source>
</evidence>
<name>A0A450SGM9_9GAMM</name>
<organism evidence="3">
    <name type="scientific">Candidatus Kentrum sp. FW</name>
    <dbReference type="NCBI Taxonomy" id="2126338"/>
    <lineage>
        <taxon>Bacteria</taxon>
        <taxon>Pseudomonadati</taxon>
        <taxon>Pseudomonadota</taxon>
        <taxon>Gammaproteobacteria</taxon>
        <taxon>Candidatus Kentrum</taxon>
    </lineage>
</organism>
<gene>
    <name evidence="3" type="ORF">BECKFW1821A_GA0114235_103510</name>
</gene>
<dbReference type="Gene3D" id="1.10.150.130">
    <property type="match status" value="1"/>
</dbReference>